<feature type="transmembrane region" description="Helical" evidence="1">
    <location>
        <begin position="35"/>
        <end position="59"/>
    </location>
</feature>
<comment type="caution">
    <text evidence="2">The sequence shown here is derived from an EMBL/GenBank/DDBJ whole genome shotgun (WGS) entry which is preliminary data.</text>
</comment>
<keyword evidence="1" id="KW-1133">Transmembrane helix</keyword>
<keyword evidence="1" id="KW-0472">Membrane</keyword>
<dbReference type="AlphaFoldDB" id="A0A2W1LDU5"/>
<feature type="transmembrane region" description="Helical" evidence="1">
    <location>
        <begin position="104"/>
        <end position="125"/>
    </location>
</feature>
<dbReference type="Proteomes" id="UP000249522">
    <property type="component" value="Unassembled WGS sequence"/>
</dbReference>
<feature type="transmembrane region" description="Helical" evidence="1">
    <location>
        <begin position="65"/>
        <end position="92"/>
    </location>
</feature>
<gene>
    <name evidence="2" type="ORF">DNH61_02535</name>
</gene>
<evidence type="ECO:0000313" key="3">
    <source>
        <dbReference type="Proteomes" id="UP000249522"/>
    </source>
</evidence>
<evidence type="ECO:0000256" key="1">
    <source>
        <dbReference type="SAM" id="Phobius"/>
    </source>
</evidence>
<dbReference type="EMBL" id="QKRB01000028">
    <property type="protein sequence ID" value="PZD97256.1"/>
    <property type="molecule type" value="Genomic_DNA"/>
</dbReference>
<evidence type="ECO:0000313" key="2">
    <source>
        <dbReference type="EMBL" id="PZD97256.1"/>
    </source>
</evidence>
<proteinExistence type="predicted"/>
<name>A0A2W1LDU5_9BACL</name>
<accession>A0A2W1LDU5</accession>
<sequence>MNNWIGFEEEVKWTLYICEYLYSRVKTMDRLFDKVTCCFMVACLVSGILMLMYLVALLFQGEIGVFIGLFLVLVIILFLFNLIVFCPFTYLIDGLLRLAAKKGYVNKFAILSVHALVSFALSIILASLFRGEYNFHFFYYVPGILCGLLFSPVYKWLAKD</sequence>
<protein>
    <submittedName>
        <fullName evidence="2">Uncharacterized protein</fullName>
    </submittedName>
</protein>
<keyword evidence="3" id="KW-1185">Reference proteome</keyword>
<feature type="transmembrane region" description="Helical" evidence="1">
    <location>
        <begin position="137"/>
        <end position="157"/>
    </location>
</feature>
<keyword evidence="1" id="KW-0812">Transmembrane</keyword>
<organism evidence="2 3">
    <name type="scientific">Paenibacillus sambharensis</name>
    <dbReference type="NCBI Taxonomy" id="1803190"/>
    <lineage>
        <taxon>Bacteria</taxon>
        <taxon>Bacillati</taxon>
        <taxon>Bacillota</taxon>
        <taxon>Bacilli</taxon>
        <taxon>Bacillales</taxon>
        <taxon>Paenibacillaceae</taxon>
        <taxon>Paenibacillus</taxon>
    </lineage>
</organism>
<reference evidence="2 3" key="1">
    <citation type="submission" date="2018-06" db="EMBL/GenBank/DDBJ databases">
        <title>Paenibacillus imtechensis sp. nov.</title>
        <authorList>
            <person name="Pinnaka A.K."/>
            <person name="Singh H."/>
            <person name="Kaur M."/>
        </authorList>
    </citation>
    <scope>NUCLEOTIDE SEQUENCE [LARGE SCALE GENOMIC DNA]</scope>
    <source>
        <strain evidence="2 3">SMB1</strain>
    </source>
</reference>